<feature type="active site" evidence="5">
    <location>
        <position position="352"/>
    </location>
</feature>
<comment type="caution">
    <text evidence="5">Lacks conserved residue(s) required for the propagation of feature annotation.</text>
</comment>
<dbReference type="InterPro" id="IPR024079">
    <property type="entry name" value="MetalloPept_cat_dom_sf"/>
</dbReference>
<keyword evidence="6" id="KW-0732">Signal</keyword>
<evidence type="ECO:0000256" key="4">
    <source>
        <dbReference type="ARBA" id="ARBA00023049"/>
    </source>
</evidence>
<proteinExistence type="predicted"/>
<evidence type="ECO:0000256" key="6">
    <source>
        <dbReference type="SAM" id="SignalP"/>
    </source>
</evidence>
<evidence type="ECO:0000256" key="2">
    <source>
        <dbReference type="ARBA" id="ARBA00022801"/>
    </source>
</evidence>
<sequence>MQTGLINCLMNLIAYLQLAYSPYTSSGSPATTVVFPQILAERSDSGELIVAIRSGQTLSLRKASVFQERLEVATLEENRTIFHYMNGSGMERNLYHDPQTGAAVMLTHGRGLRLVGILSATERIQPSPASEYHPRGSIKHEIMPLEQRKYDGDISSDARLKGADQYSRSTFFDPTNKTESKILEARSGSSPYPVIASCETRIAVDSAFFRSFRHNKKELVEYLAVLVAFTNLKFSTFLDTTLHFQMIVTGIVIFKSSEEWFIKKPRNDPSVMLSDTLSYLNSYVNDQDIFRDDDAVILITGLDLAVNYGAQRAPGKSIAGYANIGTACSENKAAIVEDIPRTFSSAHTMAHEIAHLVGSVHDGSTSSYGNIDMSLCPASENKIMSPISGTYKRQEFSYCSTVQVAQFILIGTGNCLQANITTRRTKTLTFHHVNKTRPSLDEFCSRHYTEYSGTVYKEHGAKRLSLENCMITCTQPRRPRYVIINDAPDGTSCNKFKPHAICINGKCTHVKDNPVETFGDDVKNRVDYLP</sequence>
<name>A0A224YGJ0_9ACAR</name>
<reference evidence="8" key="1">
    <citation type="journal article" date="2017" name="Parasit. Vectors">
        <title>Sialotranscriptomics of Rhipicephalus zambeziensis reveals intricate expression profiles of secretory proteins and suggests tight temporal transcriptional regulation during blood-feeding.</title>
        <authorList>
            <person name="de Castro M.H."/>
            <person name="de Klerk D."/>
            <person name="Pienaar R."/>
            <person name="Rees D.J.G."/>
            <person name="Mans B.J."/>
        </authorList>
    </citation>
    <scope>NUCLEOTIDE SEQUENCE</scope>
    <source>
        <tissue evidence="8">Salivary glands</tissue>
    </source>
</reference>
<evidence type="ECO:0000256" key="5">
    <source>
        <dbReference type="PROSITE-ProRule" id="PRU00276"/>
    </source>
</evidence>
<feature type="signal peptide" evidence="6">
    <location>
        <begin position="1"/>
        <end position="19"/>
    </location>
</feature>
<keyword evidence="1" id="KW-0645">Protease</keyword>
<evidence type="ECO:0000259" key="7">
    <source>
        <dbReference type="PROSITE" id="PS50215"/>
    </source>
</evidence>
<dbReference type="SUPFAM" id="SSF55486">
    <property type="entry name" value="Metalloproteases ('zincins'), catalytic domain"/>
    <property type="match status" value="1"/>
</dbReference>
<protein>
    <submittedName>
        <fullName evidence="8">Reprolysin</fullName>
    </submittedName>
</protein>
<keyword evidence="4" id="KW-0482">Metalloprotease</keyword>
<dbReference type="Gene3D" id="3.40.390.10">
    <property type="entry name" value="Collagenase (Catalytic Domain)"/>
    <property type="match status" value="1"/>
</dbReference>
<dbReference type="GO" id="GO:0004222">
    <property type="term" value="F:metalloendopeptidase activity"/>
    <property type="evidence" value="ECO:0007669"/>
    <property type="project" value="InterPro"/>
</dbReference>
<feature type="chain" id="PRO_5012759188" evidence="6">
    <location>
        <begin position="20"/>
        <end position="530"/>
    </location>
</feature>
<dbReference type="Pfam" id="PF01421">
    <property type="entry name" value="Reprolysin"/>
    <property type="match status" value="1"/>
</dbReference>
<keyword evidence="3 5" id="KW-0862">Zinc</keyword>
<feature type="binding site" evidence="5">
    <location>
        <position position="355"/>
    </location>
    <ligand>
        <name>Zn(2+)</name>
        <dbReference type="ChEBI" id="CHEBI:29105"/>
        <note>catalytic</note>
    </ligand>
</feature>
<organism evidence="8">
    <name type="scientific">Rhipicephalus zambeziensis</name>
    <dbReference type="NCBI Taxonomy" id="60191"/>
    <lineage>
        <taxon>Eukaryota</taxon>
        <taxon>Metazoa</taxon>
        <taxon>Ecdysozoa</taxon>
        <taxon>Arthropoda</taxon>
        <taxon>Chelicerata</taxon>
        <taxon>Arachnida</taxon>
        <taxon>Acari</taxon>
        <taxon>Parasitiformes</taxon>
        <taxon>Ixodida</taxon>
        <taxon>Ixodoidea</taxon>
        <taxon>Ixodidae</taxon>
        <taxon>Rhipicephalinae</taxon>
        <taxon>Rhipicephalus</taxon>
        <taxon>Rhipicephalus</taxon>
    </lineage>
</organism>
<dbReference type="PANTHER" id="PTHR11905">
    <property type="entry name" value="ADAM A DISINTEGRIN AND METALLOPROTEASE DOMAIN"/>
    <property type="match status" value="1"/>
</dbReference>
<keyword evidence="5" id="KW-0479">Metal-binding</keyword>
<dbReference type="PROSITE" id="PS50215">
    <property type="entry name" value="ADAM_MEPRO"/>
    <property type="match status" value="1"/>
</dbReference>
<evidence type="ECO:0000256" key="1">
    <source>
        <dbReference type="ARBA" id="ARBA00022670"/>
    </source>
</evidence>
<keyword evidence="2" id="KW-0378">Hydrolase</keyword>
<dbReference type="AlphaFoldDB" id="A0A224YGJ0"/>
<accession>A0A224YGJ0</accession>
<dbReference type="InterPro" id="IPR001590">
    <property type="entry name" value="Peptidase_M12B"/>
</dbReference>
<evidence type="ECO:0000256" key="3">
    <source>
        <dbReference type="ARBA" id="ARBA00022833"/>
    </source>
</evidence>
<feature type="binding site" evidence="5">
    <location>
        <position position="361"/>
    </location>
    <ligand>
        <name>Zn(2+)</name>
        <dbReference type="ChEBI" id="CHEBI:29105"/>
        <note>catalytic</note>
    </ligand>
</feature>
<dbReference type="GO" id="GO:0046872">
    <property type="term" value="F:metal ion binding"/>
    <property type="evidence" value="ECO:0007669"/>
    <property type="project" value="UniProtKB-KW"/>
</dbReference>
<dbReference type="GO" id="GO:0006509">
    <property type="term" value="P:membrane protein ectodomain proteolysis"/>
    <property type="evidence" value="ECO:0007669"/>
    <property type="project" value="TreeGrafter"/>
</dbReference>
<feature type="domain" description="Peptidase M12B" evidence="7">
    <location>
        <begin position="196"/>
        <end position="420"/>
    </location>
</feature>
<evidence type="ECO:0000313" key="8">
    <source>
        <dbReference type="EMBL" id="MAA16095.1"/>
    </source>
</evidence>
<feature type="binding site" evidence="5">
    <location>
        <position position="351"/>
    </location>
    <ligand>
        <name>Zn(2+)</name>
        <dbReference type="ChEBI" id="CHEBI:29105"/>
        <note>catalytic</note>
    </ligand>
</feature>
<dbReference type="PANTHER" id="PTHR11905:SF159">
    <property type="entry name" value="ADAM METALLOPROTEASE"/>
    <property type="match status" value="1"/>
</dbReference>
<dbReference type="EMBL" id="GFPF01004949">
    <property type="protein sequence ID" value="MAA16095.1"/>
    <property type="molecule type" value="Transcribed_RNA"/>
</dbReference>